<dbReference type="PANTHER" id="PTHR43133:SF62">
    <property type="entry name" value="RNA POLYMERASE SIGMA FACTOR SIGZ"/>
    <property type="match status" value="1"/>
</dbReference>
<dbReference type="InterPro" id="IPR013249">
    <property type="entry name" value="RNA_pol_sigma70_r4_t2"/>
</dbReference>
<dbReference type="RefSeq" id="WP_118150714.1">
    <property type="nucleotide sequence ID" value="NZ_QWEY01000003.1"/>
</dbReference>
<dbReference type="InterPro" id="IPR013324">
    <property type="entry name" value="RNA_pol_sigma_r3/r4-like"/>
</dbReference>
<keyword evidence="3" id="KW-0731">Sigma factor</keyword>
<evidence type="ECO:0000256" key="3">
    <source>
        <dbReference type="ARBA" id="ARBA00023082"/>
    </source>
</evidence>
<dbReference type="OrthoDB" id="9803470at2"/>
<dbReference type="InterPro" id="IPR036388">
    <property type="entry name" value="WH-like_DNA-bd_sf"/>
</dbReference>
<dbReference type="AlphaFoldDB" id="A0A411Z3T9"/>
<keyword evidence="4" id="KW-0804">Transcription</keyword>
<evidence type="ECO:0000256" key="4">
    <source>
        <dbReference type="ARBA" id="ARBA00023163"/>
    </source>
</evidence>
<dbReference type="GO" id="GO:0003677">
    <property type="term" value="F:DNA binding"/>
    <property type="evidence" value="ECO:0007669"/>
    <property type="project" value="InterPro"/>
</dbReference>
<evidence type="ECO:0000313" key="7">
    <source>
        <dbReference type="EMBL" id="RGP37724.1"/>
    </source>
</evidence>
<protein>
    <submittedName>
        <fullName evidence="7">Sigma-70 family RNA polymerase sigma factor</fullName>
    </submittedName>
</protein>
<evidence type="ECO:0000313" key="8">
    <source>
        <dbReference type="Proteomes" id="UP000284547"/>
    </source>
</evidence>
<keyword evidence="2" id="KW-0805">Transcription regulation</keyword>
<reference evidence="7 8" key="1">
    <citation type="submission" date="2018-08" db="EMBL/GenBank/DDBJ databases">
        <title>Flavobacterium tibetense sp. nov., isolated from a wetland YonghuCo on Tibetan Plateau.</title>
        <authorList>
            <person name="Phurbu D."/>
            <person name="Lu H."/>
            <person name="Xing P."/>
        </authorList>
    </citation>
    <scope>NUCLEOTIDE SEQUENCE [LARGE SCALE GENOMIC DNA]</scope>
    <source>
        <strain evidence="7 8">DJC</strain>
    </source>
</reference>
<dbReference type="SUPFAM" id="SSF88659">
    <property type="entry name" value="Sigma3 and sigma4 domains of RNA polymerase sigma factors"/>
    <property type="match status" value="1"/>
</dbReference>
<dbReference type="InterPro" id="IPR039425">
    <property type="entry name" value="RNA_pol_sigma-70-like"/>
</dbReference>
<sequence length="184" mass="20847">MNATAQIRTETCLLLERISRQDRTAFRDLYHSAGPKLMGVLLRILGTRSEAEDALQEVFTRVWLRAGRFDPSRGAGMTWLVALSRNHAIDRLRARKPEQTDDGVAELIVDTAPRAETRLIAQGEARRVTECFDTLEPARAEAVRGAYLDGLSYESLAARHSIPLNTMRTWLRRSLLKLKECLEQ</sequence>
<evidence type="ECO:0000256" key="2">
    <source>
        <dbReference type="ARBA" id="ARBA00023015"/>
    </source>
</evidence>
<name>A0A411Z3T9_9RHOB</name>
<dbReference type="Gene3D" id="1.10.1740.10">
    <property type="match status" value="1"/>
</dbReference>
<comment type="caution">
    <text evidence="7">The sequence shown here is derived from an EMBL/GenBank/DDBJ whole genome shotgun (WGS) entry which is preliminary data.</text>
</comment>
<dbReference type="Pfam" id="PF04542">
    <property type="entry name" value="Sigma70_r2"/>
    <property type="match status" value="1"/>
</dbReference>
<dbReference type="GO" id="GO:0016987">
    <property type="term" value="F:sigma factor activity"/>
    <property type="evidence" value="ECO:0007669"/>
    <property type="project" value="UniProtKB-KW"/>
</dbReference>
<dbReference type="InterPro" id="IPR013325">
    <property type="entry name" value="RNA_pol_sigma_r2"/>
</dbReference>
<dbReference type="PANTHER" id="PTHR43133">
    <property type="entry name" value="RNA POLYMERASE ECF-TYPE SIGMA FACTO"/>
    <property type="match status" value="1"/>
</dbReference>
<feature type="domain" description="RNA polymerase sigma factor 70 region 4 type 2" evidence="6">
    <location>
        <begin position="126"/>
        <end position="178"/>
    </location>
</feature>
<evidence type="ECO:0000259" key="6">
    <source>
        <dbReference type="Pfam" id="PF08281"/>
    </source>
</evidence>
<dbReference type="NCBIfam" id="TIGR02937">
    <property type="entry name" value="sigma70-ECF"/>
    <property type="match status" value="1"/>
</dbReference>
<evidence type="ECO:0000259" key="5">
    <source>
        <dbReference type="Pfam" id="PF04542"/>
    </source>
</evidence>
<dbReference type="SUPFAM" id="SSF88946">
    <property type="entry name" value="Sigma2 domain of RNA polymerase sigma factors"/>
    <property type="match status" value="1"/>
</dbReference>
<feature type="domain" description="RNA polymerase sigma-70 region 2" evidence="5">
    <location>
        <begin position="29"/>
        <end position="96"/>
    </location>
</feature>
<evidence type="ECO:0000256" key="1">
    <source>
        <dbReference type="ARBA" id="ARBA00010641"/>
    </source>
</evidence>
<gene>
    <name evidence="7" type="ORF">D1012_07360</name>
</gene>
<dbReference type="EMBL" id="QWEY01000003">
    <property type="protein sequence ID" value="RGP37724.1"/>
    <property type="molecule type" value="Genomic_DNA"/>
</dbReference>
<proteinExistence type="inferred from homology"/>
<dbReference type="InterPro" id="IPR007627">
    <property type="entry name" value="RNA_pol_sigma70_r2"/>
</dbReference>
<comment type="similarity">
    <text evidence="1">Belongs to the sigma-70 factor family. ECF subfamily.</text>
</comment>
<organism evidence="7 8">
    <name type="scientific">Pseudotabrizicola alkalilacus</name>
    <dbReference type="NCBI Taxonomy" id="2305252"/>
    <lineage>
        <taxon>Bacteria</taxon>
        <taxon>Pseudomonadati</taxon>
        <taxon>Pseudomonadota</taxon>
        <taxon>Alphaproteobacteria</taxon>
        <taxon>Rhodobacterales</taxon>
        <taxon>Paracoccaceae</taxon>
        <taxon>Pseudotabrizicola</taxon>
    </lineage>
</organism>
<dbReference type="GO" id="GO:0006352">
    <property type="term" value="P:DNA-templated transcription initiation"/>
    <property type="evidence" value="ECO:0007669"/>
    <property type="project" value="InterPro"/>
</dbReference>
<dbReference type="Proteomes" id="UP000284547">
    <property type="component" value="Unassembled WGS sequence"/>
</dbReference>
<dbReference type="Gene3D" id="1.10.10.10">
    <property type="entry name" value="Winged helix-like DNA-binding domain superfamily/Winged helix DNA-binding domain"/>
    <property type="match status" value="1"/>
</dbReference>
<dbReference type="InterPro" id="IPR014284">
    <property type="entry name" value="RNA_pol_sigma-70_dom"/>
</dbReference>
<dbReference type="Pfam" id="PF08281">
    <property type="entry name" value="Sigma70_r4_2"/>
    <property type="match status" value="1"/>
</dbReference>
<accession>A0A411Z3T9</accession>
<keyword evidence="8" id="KW-1185">Reference proteome</keyword>